<dbReference type="AlphaFoldDB" id="A0A8J5BUM7"/>
<evidence type="ECO:0000256" key="1">
    <source>
        <dbReference type="SAM" id="MobiDB-lite"/>
    </source>
</evidence>
<geneLocation type="mitochondrion" evidence="2"/>
<protein>
    <submittedName>
        <fullName evidence="2">Uncharacterized protein</fullName>
    </submittedName>
</protein>
<evidence type="ECO:0000313" key="2">
    <source>
        <dbReference type="EMBL" id="KAG6467763.1"/>
    </source>
</evidence>
<dbReference type="GO" id="GO:0003677">
    <property type="term" value="F:DNA binding"/>
    <property type="evidence" value="ECO:0007669"/>
    <property type="project" value="InterPro"/>
</dbReference>
<evidence type="ECO:0000313" key="3">
    <source>
        <dbReference type="Proteomes" id="UP000734854"/>
    </source>
</evidence>
<reference evidence="2 3" key="1">
    <citation type="submission" date="2020-08" db="EMBL/GenBank/DDBJ databases">
        <title>Plant Genome Project.</title>
        <authorList>
            <person name="Zhang R.-G."/>
        </authorList>
    </citation>
    <scope>NUCLEOTIDE SEQUENCE [LARGE SCALE GENOMIC DNA]</scope>
    <source>
        <tissue evidence="2">Rhizome</tissue>
    </source>
</reference>
<dbReference type="InterPro" id="IPR043502">
    <property type="entry name" value="DNA/RNA_pol_sf"/>
</dbReference>
<keyword evidence="2" id="KW-0496">Mitochondrion</keyword>
<comment type="caution">
    <text evidence="2">The sequence shown here is derived from an EMBL/GenBank/DDBJ whole genome shotgun (WGS) entry which is preliminary data.</text>
</comment>
<name>A0A8J5BUM7_ZINOF</name>
<feature type="compositionally biased region" description="Polar residues" evidence="1">
    <location>
        <begin position="1"/>
        <end position="10"/>
    </location>
</feature>
<dbReference type="GO" id="GO:0034245">
    <property type="term" value="C:mitochondrial DNA-directed RNA polymerase complex"/>
    <property type="evidence" value="ECO:0007669"/>
    <property type="project" value="TreeGrafter"/>
</dbReference>
<dbReference type="Proteomes" id="UP000734854">
    <property type="component" value="Unassembled WGS sequence"/>
</dbReference>
<organism evidence="2 3">
    <name type="scientific">Zingiber officinale</name>
    <name type="common">Ginger</name>
    <name type="synonym">Amomum zingiber</name>
    <dbReference type="NCBI Taxonomy" id="94328"/>
    <lineage>
        <taxon>Eukaryota</taxon>
        <taxon>Viridiplantae</taxon>
        <taxon>Streptophyta</taxon>
        <taxon>Embryophyta</taxon>
        <taxon>Tracheophyta</taxon>
        <taxon>Spermatophyta</taxon>
        <taxon>Magnoliopsida</taxon>
        <taxon>Liliopsida</taxon>
        <taxon>Zingiberales</taxon>
        <taxon>Zingiberaceae</taxon>
        <taxon>Zingiber</taxon>
    </lineage>
</organism>
<feature type="region of interest" description="Disordered" evidence="1">
    <location>
        <begin position="1"/>
        <end position="21"/>
    </location>
</feature>
<dbReference type="SUPFAM" id="SSF56672">
    <property type="entry name" value="DNA/RNA polymerases"/>
    <property type="match status" value="1"/>
</dbReference>
<dbReference type="EMBL" id="JACMSC010000023">
    <property type="protein sequence ID" value="KAG6467763.1"/>
    <property type="molecule type" value="Genomic_DNA"/>
</dbReference>
<dbReference type="PROSITE" id="PS00489">
    <property type="entry name" value="RNA_POL_PHAGE_2"/>
    <property type="match status" value="1"/>
</dbReference>
<dbReference type="InterPro" id="IPR002092">
    <property type="entry name" value="DNA-dir_Rpol_phage-type"/>
</dbReference>
<sequence>MNSMQNNAQPAATALMHPGSSENRASIMRQENLEAGLSVISSPLTASQDVLPSGVRHRLATAYEGYEFDLPAFIDFRGIIYRCGILHFHERDLARGMILFSGRSLEPDVTRFYAASAFHYNKFSHVQHSFDWFISSVVTLSHNRKHVPITQGASASAYQLIPSASGEIKDISSFMLEELQEYMKEHHPSDLTTVVSKNLTRKIVKGILMPVIYGKTQKSTADDLKVLFSQYLAWQDHVKLAKISFAFWKHQSAFLGALIGLIRNIGNFVFAKGRPVVYRIPFFTTVQDYMRVEPAKIWIYD</sequence>
<dbReference type="PANTHER" id="PTHR10102">
    <property type="entry name" value="DNA-DIRECTED RNA POLYMERASE, MITOCHONDRIAL"/>
    <property type="match status" value="1"/>
</dbReference>
<dbReference type="GO" id="GO:0006390">
    <property type="term" value="P:mitochondrial transcription"/>
    <property type="evidence" value="ECO:0007669"/>
    <property type="project" value="TreeGrafter"/>
</dbReference>
<dbReference type="GO" id="GO:0003899">
    <property type="term" value="F:DNA-directed RNA polymerase activity"/>
    <property type="evidence" value="ECO:0007669"/>
    <property type="project" value="InterPro"/>
</dbReference>
<dbReference type="PANTHER" id="PTHR10102:SF8">
    <property type="entry name" value="DNA-DIRECTED RNA POLYMERASE-RELATED"/>
    <property type="match status" value="1"/>
</dbReference>
<proteinExistence type="predicted"/>
<accession>A0A8J5BUM7</accession>
<keyword evidence="3" id="KW-1185">Reference proteome</keyword>
<gene>
    <name evidence="2" type="ORF">ZIOFF_074267</name>
</gene>